<evidence type="ECO:0000313" key="5">
    <source>
        <dbReference type="Proteomes" id="UP000199504"/>
    </source>
</evidence>
<protein>
    <submittedName>
        <fullName evidence="4">Uncharacterized domain 1-containing protein</fullName>
    </submittedName>
</protein>
<dbReference type="GO" id="GO:0005829">
    <property type="term" value="C:cytosol"/>
    <property type="evidence" value="ECO:0007669"/>
    <property type="project" value="TreeGrafter"/>
</dbReference>
<organism evidence="4 5">
    <name type="scientific">Micromonospora mirobrigensis</name>
    <dbReference type="NCBI Taxonomy" id="262898"/>
    <lineage>
        <taxon>Bacteria</taxon>
        <taxon>Bacillati</taxon>
        <taxon>Actinomycetota</taxon>
        <taxon>Actinomycetes</taxon>
        <taxon>Micromonosporales</taxon>
        <taxon>Micromonosporaceae</taxon>
        <taxon>Micromonospora</taxon>
    </lineage>
</organism>
<evidence type="ECO:0000259" key="3">
    <source>
        <dbReference type="Pfam" id="PF03061"/>
    </source>
</evidence>
<dbReference type="InterPro" id="IPR006683">
    <property type="entry name" value="Thioestr_dom"/>
</dbReference>
<comment type="similarity">
    <text evidence="1">Belongs to the thioesterase PaaI family.</text>
</comment>
<dbReference type="AlphaFoldDB" id="A0A1C4ZZK9"/>
<proteinExistence type="inferred from homology"/>
<name>A0A1C4ZZK9_9ACTN</name>
<dbReference type="Pfam" id="PF03061">
    <property type="entry name" value="4HBT"/>
    <property type="match status" value="1"/>
</dbReference>
<dbReference type="GO" id="GO:0061522">
    <property type="term" value="F:1,4-dihydroxy-2-naphthoyl-CoA thioesterase activity"/>
    <property type="evidence" value="ECO:0007669"/>
    <property type="project" value="TreeGrafter"/>
</dbReference>
<gene>
    <name evidence="4" type="ORF">GA0070564_10779</name>
</gene>
<dbReference type="InterPro" id="IPR029069">
    <property type="entry name" value="HotDog_dom_sf"/>
</dbReference>
<feature type="domain" description="Thioesterase" evidence="3">
    <location>
        <begin position="50"/>
        <end position="125"/>
    </location>
</feature>
<dbReference type="OrthoDB" id="9813282at2"/>
<evidence type="ECO:0000256" key="1">
    <source>
        <dbReference type="ARBA" id="ARBA00008324"/>
    </source>
</evidence>
<dbReference type="SUPFAM" id="SSF54637">
    <property type="entry name" value="Thioesterase/thiol ester dehydrase-isomerase"/>
    <property type="match status" value="1"/>
</dbReference>
<dbReference type="InterPro" id="IPR003736">
    <property type="entry name" value="PAAI_dom"/>
</dbReference>
<dbReference type="Proteomes" id="UP000199504">
    <property type="component" value="Unassembled WGS sequence"/>
</dbReference>
<dbReference type="RefSeq" id="WP_091611977.1">
    <property type="nucleotide sequence ID" value="NZ_FMCX01000007.1"/>
</dbReference>
<dbReference type="NCBIfam" id="TIGR00369">
    <property type="entry name" value="unchar_dom_1"/>
    <property type="match status" value="1"/>
</dbReference>
<dbReference type="PANTHER" id="PTHR43240:SF5">
    <property type="entry name" value="1,4-DIHYDROXY-2-NAPHTHOYL-COA THIOESTERASE 1"/>
    <property type="match status" value="1"/>
</dbReference>
<reference evidence="5" key="1">
    <citation type="submission" date="2016-06" db="EMBL/GenBank/DDBJ databases">
        <authorList>
            <person name="Varghese N."/>
            <person name="Submissions Spin"/>
        </authorList>
    </citation>
    <scope>NUCLEOTIDE SEQUENCE [LARGE SCALE GENOMIC DNA]</scope>
    <source>
        <strain evidence="5">DSM 44830</strain>
    </source>
</reference>
<dbReference type="PANTHER" id="PTHR43240">
    <property type="entry name" value="1,4-DIHYDROXY-2-NAPHTHOYL-COA THIOESTERASE 1"/>
    <property type="match status" value="1"/>
</dbReference>
<keyword evidence="5" id="KW-1185">Reference proteome</keyword>
<dbReference type="EMBL" id="FMCX01000007">
    <property type="protein sequence ID" value="SCF38375.1"/>
    <property type="molecule type" value="Genomic_DNA"/>
</dbReference>
<accession>A0A1C4ZZK9</accession>
<dbReference type="Gene3D" id="3.10.129.10">
    <property type="entry name" value="Hotdog Thioesterase"/>
    <property type="match status" value="1"/>
</dbReference>
<dbReference type="CDD" id="cd03443">
    <property type="entry name" value="PaaI_thioesterase"/>
    <property type="match status" value="1"/>
</dbReference>
<evidence type="ECO:0000313" key="4">
    <source>
        <dbReference type="EMBL" id="SCF38375.1"/>
    </source>
</evidence>
<keyword evidence="2" id="KW-0378">Hydrolase</keyword>
<evidence type="ECO:0000256" key="2">
    <source>
        <dbReference type="ARBA" id="ARBA00022801"/>
    </source>
</evidence>
<dbReference type="STRING" id="262898.GA0070564_10779"/>
<sequence length="138" mass="14633">MTTSPVRRLDPQELLRLTPFAATVGIEFDRLDPEEVTARLPWAPERCTAGGVLHGGALVTLGDAAAGVCAFLNLPAGSTGTTTIELKTNFLHAVRAGVVTATARLLHLGRTVSVIQTDLFDDTATRVAQVTQTQAILR</sequence>